<dbReference type="PANTHER" id="PTHR43791">
    <property type="entry name" value="PERMEASE-RELATED"/>
    <property type="match status" value="1"/>
</dbReference>
<dbReference type="PANTHER" id="PTHR43791:SF85">
    <property type="entry name" value="TRANSPORTER, PUTATIVE (AFU_ORTHOLOGUE AFUA_6G00710)-RELATED"/>
    <property type="match status" value="1"/>
</dbReference>
<evidence type="ECO:0000256" key="3">
    <source>
        <dbReference type="ARBA" id="ARBA00022692"/>
    </source>
</evidence>
<evidence type="ECO:0000256" key="4">
    <source>
        <dbReference type="ARBA" id="ARBA00022989"/>
    </source>
</evidence>
<dbReference type="Gene3D" id="1.20.1250.20">
    <property type="entry name" value="MFS general substrate transporter like domains"/>
    <property type="match status" value="3"/>
</dbReference>
<gene>
    <name evidence="9" type="ORF">FPCIR_8310</name>
</gene>
<reference evidence="9 10" key="1">
    <citation type="submission" date="2020-05" db="EMBL/GenBank/DDBJ databases">
        <title>Identification and distribution of gene clusters putatively required for synthesis of sphingolipid metabolism inhibitors in phylogenetically diverse species of the filamentous fungus Fusarium.</title>
        <authorList>
            <person name="Kim H.-S."/>
            <person name="Busman M."/>
            <person name="Brown D.W."/>
            <person name="Divon H."/>
            <person name="Uhlig S."/>
            <person name="Proctor R.H."/>
        </authorList>
    </citation>
    <scope>NUCLEOTIDE SEQUENCE [LARGE SCALE GENOMIC DNA]</scope>
    <source>
        <strain evidence="9 10">NRRL 36939</strain>
    </source>
</reference>
<name>A0A8H5L330_9HYPO</name>
<dbReference type="AlphaFoldDB" id="A0A8H5L330"/>
<feature type="transmembrane region" description="Helical" evidence="8">
    <location>
        <begin position="115"/>
        <end position="137"/>
    </location>
</feature>
<dbReference type="Pfam" id="PF07690">
    <property type="entry name" value="MFS_1"/>
    <property type="match status" value="1"/>
</dbReference>
<feature type="transmembrane region" description="Helical" evidence="8">
    <location>
        <begin position="315"/>
        <end position="333"/>
    </location>
</feature>
<feature type="transmembrane region" description="Helical" evidence="8">
    <location>
        <begin position="339"/>
        <end position="361"/>
    </location>
</feature>
<keyword evidence="6" id="KW-0325">Glycoprotein</keyword>
<evidence type="ECO:0000256" key="8">
    <source>
        <dbReference type="SAM" id="Phobius"/>
    </source>
</evidence>
<comment type="subcellular location">
    <subcellularLocation>
        <location evidence="1">Membrane</location>
        <topology evidence="1">Multi-pass membrane protein</topology>
    </subcellularLocation>
</comment>
<keyword evidence="2" id="KW-0813">Transport</keyword>
<evidence type="ECO:0000313" key="10">
    <source>
        <dbReference type="Proteomes" id="UP000546213"/>
    </source>
</evidence>
<evidence type="ECO:0000313" key="9">
    <source>
        <dbReference type="EMBL" id="KAF5585434.1"/>
    </source>
</evidence>
<evidence type="ECO:0000256" key="1">
    <source>
        <dbReference type="ARBA" id="ARBA00004141"/>
    </source>
</evidence>
<feature type="transmembrane region" description="Helical" evidence="8">
    <location>
        <begin position="290"/>
        <end position="308"/>
    </location>
</feature>
<proteinExistence type="predicted"/>
<feature type="transmembrane region" description="Helical" evidence="8">
    <location>
        <begin position="248"/>
        <end position="270"/>
    </location>
</feature>
<keyword evidence="3 8" id="KW-0812">Transmembrane</keyword>
<dbReference type="OrthoDB" id="2985014at2759"/>
<keyword evidence="10" id="KW-1185">Reference proteome</keyword>
<sequence length="470" mass="51939">MSDQLPRKESSLRPDHVEDLSQASQASGQVQEVSRAVRLALRKLDLIVIPLLTSIYLLAFLDRTNLGNARVAGLQRDLHLDDLKYRTALCVTYVPYILSEVPSNLIIKKLGPKRYLPALCLSWGIISTLQCVVHNYAGLIACRFLLGAVEGGLFPGLGAFSGLLAAAIENLDGIRGLEGWRWIFILEGTFTILWAFVAYAFLPNDPKAANFLSSTQIEEKLTILRNDVDLVDSHAISFRNVLSVFTDLPIVCVWVTSLCSGCSLYGLGYFTPTIVQSMGFDRTRTQLMTAPPYAAAVPITFLASWISIRFQSRGLPMIATYMVALTGAIMFLLGRSLAVRYSAIFLLLIGIYANVPCQVSWVPNYTAGHVRRATGIAMTTVGVNVGGIISTWIFPSKDAPFFRFAAAFLVGTNVLAILATCLAMWLWSRRNYQKQHRDYRQAVLGNISEETLAKQLELVGDAHPDYLYVL</sequence>
<dbReference type="EMBL" id="JAAOAS010000208">
    <property type="protein sequence ID" value="KAF5585434.1"/>
    <property type="molecule type" value="Genomic_DNA"/>
</dbReference>
<dbReference type="FunFam" id="1.20.1250.20:FF:000013">
    <property type="entry name" value="MFS general substrate transporter"/>
    <property type="match status" value="1"/>
</dbReference>
<dbReference type="InterPro" id="IPR036259">
    <property type="entry name" value="MFS_trans_sf"/>
</dbReference>
<feature type="transmembrane region" description="Helical" evidence="8">
    <location>
        <begin position="144"/>
        <end position="168"/>
    </location>
</feature>
<evidence type="ECO:0000256" key="7">
    <source>
        <dbReference type="SAM" id="MobiDB-lite"/>
    </source>
</evidence>
<dbReference type="Proteomes" id="UP000546213">
    <property type="component" value="Unassembled WGS sequence"/>
</dbReference>
<feature type="transmembrane region" description="Helical" evidence="8">
    <location>
        <begin position="401"/>
        <end position="427"/>
    </location>
</feature>
<dbReference type="SUPFAM" id="SSF103473">
    <property type="entry name" value="MFS general substrate transporter"/>
    <property type="match status" value="1"/>
</dbReference>
<organism evidence="9 10">
    <name type="scientific">Fusarium pseudocircinatum</name>
    <dbReference type="NCBI Taxonomy" id="56676"/>
    <lineage>
        <taxon>Eukaryota</taxon>
        <taxon>Fungi</taxon>
        <taxon>Dikarya</taxon>
        <taxon>Ascomycota</taxon>
        <taxon>Pezizomycotina</taxon>
        <taxon>Sordariomycetes</taxon>
        <taxon>Hypocreomycetidae</taxon>
        <taxon>Hypocreales</taxon>
        <taxon>Nectriaceae</taxon>
        <taxon>Fusarium</taxon>
        <taxon>Fusarium fujikuroi species complex</taxon>
    </lineage>
</organism>
<feature type="transmembrane region" description="Helical" evidence="8">
    <location>
        <begin position="180"/>
        <end position="202"/>
    </location>
</feature>
<evidence type="ECO:0000256" key="6">
    <source>
        <dbReference type="ARBA" id="ARBA00023180"/>
    </source>
</evidence>
<feature type="compositionally biased region" description="Basic and acidic residues" evidence="7">
    <location>
        <begin position="1"/>
        <end position="19"/>
    </location>
</feature>
<dbReference type="InterPro" id="IPR011701">
    <property type="entry name" value="MFS"/>
</dbReference>
<feature type="transmembrane region" description="Helical" evidence="8">
    <location>
        <begin position="44"/>
        <end position="61"/>
    </location>
</feature>
<evidence type="ECO:0000256" key="5">
    <source>
        <dbReference type="ARBA" id="ARBA00023136"/>
    </source>
</evidence>
<comment type="caution">
    <text evidence="9">The sequence shown here is derived from an EMBL/GenBank/DDBJ whole genome shotgun (WGS) entry which is preliminary data.</text>
</comment>
<protein>
    <submittedName>
        <fullName evidence="9">Transporter</fullName>
    </submittedName>
</protein>
<keyword evidence="4 8" id="KW-1133">Transmembrane helix</keyword>
<dbReference type="GO" id="GO:0016020">
    <property type="term" value="C:membrane"/>
    <property type="evidence" value="ECO:0007669"/>
    <property type="project" value="UniProtKB-SubCell"/>
</dbReference>
<dbReference type="GO" id="GO:0022857">
    <property type="term" value="F:transmembrane transporter activity"/>
    <property type="evidence" value="ECO:0007669"/>
    <property type="project" value="InterPro"/>
</dbReference>
<feature type="transmembrane region" description="Helical" evidence="8">
    <location>
        <begin position="373"/>
        <end position="395"/>
    </location>
</feature>
<accession>A0A8H5L330</accession>
<evidence type="ECO:0000256" key="2">
    <source>
        <dbReference type="ARBA" id="ARBA00022448"/>
    </source>
</evidence>
<keyword evidence="5 8" id="KW-0472">Membrane</keyword>
<feature type="region of interest" description="Disordered" evidence="7">
    <location>
        <begin position="1"/>
        <end position="25"/>
    </location>
</feature>